<proteinExistence type="predicted"/>
<feature type="transmembrane region" description="Helical" evidence="7">
    <location>
        <begin position="18"/>
        <end position="41"/>
    </location>
</feature>
<keyword evidence="10" id="KW-1185">Reference proteome</keyword>
<dbReference type="AlphaFoldDB" id="A0A6C0U0Q0"/>
<accession>A0A6C0U0Q0</accession>
<dbReference type="GO" id="GO:0022857">
    <property type="term" value="F:transmembrane transporter activity"/>
    <property type="evidence" value="ECO:0007669"/>
    <property type="project" value="InterPro"/>
</dbReference>
<evidence type="ECO:0000256" key="4">
    <source>
        <dbReference type="ARBA" id="ARBA00022692"/>
    </source>
</evidence>
<dbReference type="Gene3D" id="1.20.1250.20">
    <property type="entry name" value="MFS general substrate transporter like domains"/>
    <property type="match status" value="1"/>
</dbReference>
<comment type="subcellular location">
    <subcellularLocation>
        <location evidence="1">Cell membrane</location>
        <topology evidence="1">Multi-pass membrane protein</topology>
    </subcellularLocation>
</comment>
<evidence type="ECO:0000256" key="2">
    <source>
        <dbReference type="ARBA" id="ARBA00022448"/>
    </source>
</evidence>
<evidence type="ECO:0000259" key="8">
    <source>
        <dbReference type="PROSITE" id="PS50850"/>
    </source>
</evidence>
<evidence type="ECO:0000256" key="5">
    <source>
        <dbReference type="ARBA" id="ARBA00022989"/>
    </source>
</evidence>
<dbReference type="InterPro" id="IPR036259">
    <property type="entry name" value="MFS_trans_sf"/>
</dbReference>
<dbReference type="CDD" id="cd06173">
    <property type="entry name" value="MFS_MefA_like"/>
    <property type="match status" value="1"/>
</dbReference>
<keyword evidence="3" id="KW-1003">Cell membrane</keyword>
<dbReference type="PANTHER" id="PTHR23513">
    <property type="entry name" value="INTEGRAL MEMBRANE EFFLUX PROTEIN-RELATED"/>
    <property type="match status" value="1"/>
</dbReference>
<feature type="transmembrane region" description="Helical" evidence="7">
    <location>
        <begin position="80"/>
        <end position="100"/>
    </location>
</feature>
<dbReference type="PROSITE" id="PS50850">
    <property type="entry name" value="MFS"/>
    <property type="match status" value="1"/>
</dbReference>
<protein>
    <submittedName>
        <fullName evidence="9">MFS transporter</fullName>
    </submittedName>
</protein>
<feature type="transmembrane region" description="Helical" evidence="7">
    <location>
        <begin position="106"/>
        <end position="122"/>
    </location>
</feature>
<feature type="domain" description="Major facilitator superfamily (MFS) profile" evidence="8">
    <location>
        <begin position="1"/>
        <end position="402"/>
    </location>
</feature>
<keyword evidence="2" id="KW-0813">Transport</keyword>
<sequence length="407" mass="42613">MTAPQHRSALSEPLFRRYFLASCLNTLGGWVLRFLFGWGAWELTQSALWVGVVSGLMLLPSFVLTPIFGVVSDRVNPRNGLLLTVSSQAFIAAIAAGAHFLGLFSLAWLLTLACLLGAASAAHQPMRLALLPRLISRQALPEAIGISAMVFNSSRILGPALGGWLLTHSSTGNTFLVAAALLTAGLVPLLMVRLSSSGAAPNDDSLAVQLRQGLRFASRDPGIRLLLTYTMVGGLVGRTALELLPALSGKILAGDARTLAILTALAGVGSVLGGLILARYRGSESRLLRLVMLSLTSMALVLLPVFWADNLATLGALVLYLSMATTMNGIGCQALTQLTVPEAYRGRVLSLWAVVAMGTPAVGALLLGAAADVVGFPLALTVCALLALAGIALLHASYRRERSKADA</sequence>
<feature type="transmembrane region" description="Helical" evidence="7">
    <location>
        <begin position="376"/>
        <end position="394"/>
    </location>
</feature>
<evidence type="ECO:0000256" key="1">
    <source>
        <dbReference type="ARBA" id="ARBA00004651"/>
    </source>
</evidence>
<evidence type="ECO:0000256" key="3">
    <source>
        <dbReference type="ARBA" id="ARBA00022475"/>
    </source>
</evidence>
<dbReference type="Proteomes" id="UP000477680">
    <property type="component" value="Chromosome"/>
</dbReference>
<reference evidence="9 10" key="1">
    <citation type="submission" date="2020-02" db="EMBL/GenBank/DDBJ databases">
        <title>Genome sequencing for Kineobactrum sp. M2.</title>
        <authorList>
            <person name="Park S.-J."/>
        </authorList>
    </citation>
    <scope>NUCLEOTIDE SEQUENCE [LARGE SCALE GENOMIC DNA]</scope>
    <source>
        <strain evidence="9 10">M2</strain>
    </source>
</reference>
<feature type="transmembrane region" description="Helical" evidence="7">
    <location>
        <begin position="259"/>
        <end position="278"/>
    </location>
</feature>
<evidence type="ECO:0000313" key="10">
    <source>
        <dbReference type="Proteomes" id="UP000477680"/>
    </source>
</evidence>
<keyword evidence="4 7" id="KW-0812">Transmembrane</keyword>
<feature type="transmembrane region" description="Helical" evidence="7">
    <location>
        <begin position="172"/>
        <end position="192"/>
    </location>
</feature>
<dbReference type="RefSeq" id="WP_163495092.1">
    <property type="nucleotide sequence ID" value="NZ_CP048711.1"/>
</dbReference>
<name>A0A6C0U0Q0_9GAMM</name>
<feature type="transmembrane region" description="Helical" evidence="7">
    <location>
        <begin position="290"/>
        <end position="308"/>
    </location>
</feature>
<dbReference type="InterPro" id="IPR020846">
    <property type="entry name" value="MFS_dom"/>
</dbReference>
<organism evidence="9 10">
    <name type="scientific">Kineobactrum salinum</name>
    <dbReference type="NCBI Taxonomy" id="2708301"/>
    <lineage>
        <taxon>Bacteria</taxon>
        <taxon>Pseudomonadati</taxon>
        <taxon>Pseudomonadota</taxon>
        <taxon>Gammaproteobacteria</taxon>
        <taxon>Cellvibrionales</taxon>
        <taxon>Halieaceae</taxon>
        <taxon>Kineobactrum</taxon>
    </lineage>
</organism>
<keyword evidence="6 7" id="KW-0472">Membrane</keyword>
<evidence type="ECO:0000313" key="9">
    <source>
        <dbReference type="EMBL" id="QIB65692.1"/>
    </source>
</evidence>
<feature type="transmembrane region" description="Helical" evidence="7">
    <location>
        <begin position="225"/>
        <end position="247"/>
    </location>
</feature>
<feature type="transmembrane region" description="Helical" evidence="7">
    <location>
        <begin position="348"/>
        <end position="370"/>
    </location>
</feature>
<dbReference type="EMBL" id="CP048711">
    <property type="protein sequence ID" value="QIB65692.1"/>
    <property type="molecule type" value="Genomic_DNA"/>
</dbReference>
<evidence type="ECO:0000256" key="6">
    <source>
        <dbReference type="ARBA" id="ARBA00023136"/>
    </source>
</evidence>
<feature type="transmembrane region" description="Helical" evidence="7">
    <location>
        <begin position="47"/>
        <end position="68"/>
    </location>
</feature>
<dbReference type="PANTHER" id="PTHR23513:SF11">
    <property type="entry name" value="STAPHYLOFERRIN A TRANSPORTER"/>
    <property type="match status" value="1"/>
</dbReference>
<feature type="transmembrane region" description="Helical" evidence="7">
    <location>
        <begin position="314"/>
        <end position="336"/>
    </location>
</feature>
<evidence type="ECO:0000256" key="7">
    <source>
        <dbReference type="SAM" id="Phobius"/>
    </source>
</evidence>
<gene>
    <name evidence="9" type="ORF">G3T16_09975</name>
</gene>
<dbReference type="SUPFAM" id="SSF103473">
    <property type="entry name" value="MFS general substrate transporter"/>
    <property type="match status" value="1"/>
</dbReference>
<dbReference type="KEGG" id="kim:G3T16_09975"/>
<feature type="transmembrane region" description="Helical" evidence="7">
    <location>
        <begin position="143"/>
        <end position="166"/>
    </location>
</feature>
<dbReference type="GO" id="GO:0005886">
    <property type="term" value="C:plasma membrane"/>
    <property type="evidence" value="ECO:0007669"/>
    <property type="project" value="UniProtKB-SubCell"/>
</dbReference>
<dbReference type="InterPro" id="IPR010290">
    <property type="entry name" value="TM_effector"/>
</dbReference>
<dbReference type="Pfam" id="PF05977">
    <property type="entry name" value="MFS_3"/>
    <property type="match status" value="1"/>
</dbReference>
<keyword evidence="5 7" id="KW-1133">Transmembrane helix</keyword>